<dbReference type="InterPro" id="IPR001753">
    <property type="entry name" value="Enoyl-CoA_hydra/iso"/>
</dbReference>
<accession>A0A179SQR4</accession>
<reference evidence="3" key="1">
    <citation type="submission" date="2016-04" db="EMBL/GenBank/DDBJ databases">
        <authorList>
            <person name="Lyu Z."/>
            <person name="Lyu W."/>
        </authorList>
    </citation>
    <scope>NUCLEOTIDE SEQUENCE [LARGE SCALE GENOMIC DNA]</scope>
    <source>
        <strain evidence="3">C44</strain>
    </source>
</reference>
<comment type="similarity">
    <text evidence="1">Belongs to the enoyl-CoA hydratase/isomerase family.</text>
</comment>
<keyword evidence="3" id="KW-1185">Reference proteome</keyword>
<dbReference type="Gene3D" id="3.90.226.10">
    <property type="entry name" value="2-enoyl-CoA Hydratase, Chain A, domain 1"/>
    <property type="match status" value="1"/>
</dbReference>
<sequence>MKYQTVELITEGKTATLYLNRVESLNAMDVQMIQELTNVLKEVSASEVKLLFITGRGRAFSAGGDLKTMLSNKDDTGFQPVMENIKNLIVTLYTMPAVTVSLINGAAAGLGLSLALACDYVMAEKQSKVAMNFINIGLVPDGGGHFFLKKRLGEHRAKQVIWEGKSIAANEAFQVGIVDRVYEGDTEEQLEFVKRKMEARPLKAMIASKLIFSKQELPRLLDTLNLETMNQLEMRRTDDHREGVAAFLEKRAAQFTGE</sequence>
<dbReference type="STRING" id="152268.A6K24_07880"/>
<dbReference type="CDD" id="cd06558">
    <property type="entry name" value="crotonase-like"/>
    <property type="match status" value="1"/>
</dbReference>
<dbReference type="RefSeq" id="WP_066336945.1">
    <property type="nucleotide sequence ID" value="NZ_LWSG01000034.1"/>
</dbReference>
<evidence type="ECO:0000313" key="2">
    <source>
        <dbReference type="EMBL" id="OAS84015.1"/>
    </source>
</evidence>
<dbReference type="PANTHER" id="PTHR43459:SF1">
    <property type="entry name" value="EG:BACN32G11.4 PROTEIN"/>
    <property type="match status" value="1"/>
</dbReference>
<dbReference type="GO" id="GO:0003824">
    <property type="term" value="F:catalytic activity"/>
    <property type="evidence" value="ECO:0007669"/>
    <property type="project" value="UniProtKB-ARBA"/>
</dbReference>
<dbReference type="OrthoDB" id="9775794at2"/>
<protein>
    <submittedName>
        <fullName evidence="2">Enoyl-CoA hydratase</fullName>
    </submittedName>
</protein>
<organism evidence="2 3">
    <name type="scientific">Metabacillus litoralis</name>
    <dbReference type="NCBI Taxonomy" id="152268"/>
    <lineage>
        <taxon>Bacteria</taxon>
        <taxon>Bacillati</taxon>
        <taxon>Bacillota</taxon>
        <taxon>Bacilli</taxon>
        <taxon>Bacillales</taxon>
        <taxon>Bacillaceae</taxon>
        <taxon>Metabacillus</taxon>
    </lineage>
</organism>
<dbReference type="Pfam" id="PF00378">
    <property type="entry name" value="ECH_1"/>
    <property type="match status" value="1"/>
</dbReference>
<dbReference type="NCBIfam" id="NF005804">
    <property type="entry name" value="PRK07659.1"/>
    <property type="match status" value="1"/>
</dbReference>
<dbReference type="Proteomes" id="UP000078534">
    <property type="component" value="Unassembled WGS sequence"/>
</dbReference>
<dbReference type="EMBL" id="LWSG01000034">
    <property type="protein sequence ID" value="OAS84015.1"/>
    <property type="molecule type" value="Genomic_DNA"/>
</dbReference>
<dbReference type="InterPro" id="IPR014748">
    <property type="entry name" value="Enoyl-CoA_hydra_C"/>
</dbReference>
<evidence type="ECO:0000313" key="3">
    <source>
        <dbReference type="Proteomes" id="UP000078534"/>
    </source>
</evidence>
<gene>
    <name evidence="2" type="ORF">A6K24_07880</name>
</gene>
<dbReference type="PANTHER" id="PTHR43459">
    <property type="entry name" value="ENOYL-COA HYDRATASE"/>
    <property type="match status" value="1"/>
</dbReference>
<name>A0A179SQR4_9BACI</name>
<dbReference type="AlphaFoldDB" id="A0A179SQR4"/>
<comment type="caution">
    <text evidence="2">The sequence shown here is derived from an EMBL/GenBank/DDBJ whole genome shotgun (WGS) entry which is preliminary data.</text>
</comment>
<evidence type="ECO:0000256" key="1">
    <source>
        <dbReference type="ARBA" id="ARBA00005254"/>
    </source>
</evidence>
<dbReference type="InterPro" id="IPR029045">
    <property type="entry name" value="ClpP/crotonase-like_dom_sf"/>
</dbReference>
<dbReference type="Gene3D" id="1.10.12.10">
    <property type="entry name" value="Lyase 2-enoyl-coa Hydratase, Chain A, domain 2"/>
    <property type="match status" value="1"/>
</dbReference>
<proteinExistence type="inferred from homology"/>
<dbReference type="SUPFAM" id="SSF52096">
    <property type="entry name" value="ClpP/crotonase"/>
    <property type="match status" value="1"/>
</dbReference>